<evidence type="ECO:0000256" key="1">
    <source>
        <dbReference type="ARBA" id="ARBA00010333"/>
    </source>
</evidence>
<dbReference type="Gene3D" id="3.40.190.10">
    <property type="entry name" value="Periplasmic binding protein-like II"/>
    <property type="match status" value="2"/>
</dbReference>
<dbReference type="PATRIC" id="fig|1218493.3.peg.1322"/>
<dbReference type="AlphaFoldDB" id="A0A0F4LC96"/>
<dbReference type="InterPro" id="IPR001638">
    <property type="entry name" value="Solute-binding_3/MltF_N"/>
</dbReference>
<comment type="caution">
    <text evidence="7">The sequence shown here is derived from an EMBL/GenBank/DDBJ whole genome shotgun (WGS) entry which is preliminary data.</text>
</comment>
<evidence type="ECO:0000313" key="8">
    <source>
        <dbReference type="Proteomes" id="UP000033533"/>
    </source>
</evidence>
<feature type="domain" description="Ionotropic glutamate receptor C-terminal" evidence="6">
    <location>
        <begin position="38"/>
        <end position="260"/>
    </location>
</feature>
<keyword evidence="3 4" id="KW-0732">Signal</keyword>
<dbReference type="SMART" id="SM00079">
    <property type="entry name" value="PBPe"/>
    <property type="match status" value="1"/>
</dbReference>
<dbReference type="Pfam" id="PF00497">
    <property type="entry name" value="SBP_bac_3"/>
    <property type="match status" value="1"/>
</dbReference>
<evidence type="ECO:0008006" key="9">
    <source>
        <dbReference type="Google" id="ProtNLM"/>
    </source>
</evidence>
<dbReference type="PANTHER" id="PTHR30085:SF6">
    <property type="entry name" value="ABC TRANSPORTER GLUTAMINE-BINDING PROTEIN GLNH"/>
    <property type="match status" value="1"/>
</dbReference>
<feature type="domain" description="Solute-binding protein family 3/N-terminal" evidence="5">
    <location>
        <begin position="38"/>
        <end position="261"/>
    </location>
</feature>
<dbReference type="Proteomes" id="UP000033533">
    <property type="component" value="Unassembled WGS sequence"/>
</dbReference>
<comment type="similarity">
    <text evidence="1">Belongs to the bacterial solute-binding protein 3 family.</text>
</comment>
<dbReference type="InterPro" id="IPR001320">
    <property type="entry name" value="Iontro_rcpt_C"/>
</dbReference>
<feature type="signal peptide" evidence="4">
    <location>
        <begin position="1"/>
        <end position="23"/>
    </location>
</feature>
<evidence type="ECO:0000256" key="3">
    <source>
        <dbReference type="ARBA" id="ARBA00022729"/>
    </source>
</evidence>
<organism evidence="7 8">
    <name type="scientific">Lactobacillus kullabergensis</name>
    <dbReference type="NCBI Taxonomy" id="1218493"/>
    <lineage>
        <taxon>Bacteria</taxon>
        <taxon>Bacillati</taxon>
        <taxon>Bacillota</taxon>
        <taxon>Bacilli</taxon>
        <taxon>Lactobacillales</taxon>
        <taxon>Lactobacillaceae</taxon>
        <taxon>Lactobacillus</taxon>
    </lineage>
</organism>
<dbReference type="GO" id="GO:0005576">
    <property type="term" value="C:extracellular region"/>
    <property type="evidence" value="ECO:0007669"/>
    <property type="project" value="TreeGrafter"/>
</dbReference>
<dbReference type="GO" id="GO:0006865">
    <property type="term" value="P:amino acid transport"/>
    <property type="evidence" value="ECO:0007669"/>
    <property type="project" value="TreeGrafter"/>
</dbReference>
<dbReference type="HOGENOM" id="CLU_019602_18_4_9"/>
<protein>
    <recommendedName>
        <fullName evidence="9">Glutamine ABC transporter substrate-binding protein</fullName>
    </recommendedName>
</protein>
<proteinExistence type="inferred from homology"/>
<accession>A0A0F4LC96</accession>
<gene>
    <name evidence="7" type="ORF">JF76_12620</name>
</gene>
<dbReference type="PROSITE" id="PS51257">
    <property type="entry name" value="PROKAR_LIPOPROTEIN"/>
    <property type="match status" value="1"/>
</dbReference>
<sequence>MKKLICSISLFLGMFLLSGCGNSVTDQSALKNVRSSNTITWAVEGDKKLFSLIDIRDDKEKGFDIDMAKAITREILGPKGQARFTLATSQSRIPLLKNGNVDAVIATLTITPERAQVISFSKSYFQAGKSFLVPKGSKIKKPSDLNGKTVIGIVGDNSVEAVKKVAPRAKVVAMQDYGQAVSALKSHQGDALTSDNGILYGLAAQSPGSLEVTGGTYTKEPYGIAVNKNQEPFHRAINRAIDKIQKSGEYNRLIKKWFGQVPGFNYKEMYIK</sequence>
<dbReference type="STRING" id="1218493.JF76_12620"/>
<evidence type="ECO:0000256" key="4">
    <source>
        <dbReference type="SAM" id="SignalP"/>
    </source>
</evidence>
<dbReference type="GO" id="GO:0016020">
    <property type="term" value="C:membrane"/>
    <property type="evidence" value="ECO:0007669"/>
    <property type="project" value="InterPro"/>
</dbReference>
<evidence type="ECO:0000259" key="5">
    <source>
        <dbReference type="SMART" id="SM00062"/>
    </source>
</evidence>
<dbReference type="RefSeq" id="WP_045928315.1">
    <property type="nucleotide sequence ID" value="NZ_JBHSZS010000010.1"/>
</dbReference>
<reference evidence="7 8" key="1">
    <citation type="submission" date="2014-12" db="EMBL/GenBank/DDBJ databases">
        <title>Comparative genomics of the lactic acid bacteria isolated from the honey bee gut.</title>
        <authorList>
            <person name="Ellegaard K.M."/>
            <person name="Tamarit D."/>
            <person name="Javelind E."/>
            <person name="Olofsson T."/>
            <person name="Andersson S.G."/>
            <person name="Vasquez A."/>
        </authorList>
    </citation>
    <scope>NUCLEOTIDE SEQUENCE [LARGE SCALE GENOMIC DNA]</scope>
    <source>
        <strain evidence="7 8">Biut2</strain>
    </source>
</reference>
<name>A0A0F4LC96_9LACO</name>
<feature type="chain" id="PRO_5038552133" description="Glutamine ABC transporter substrate-binding protein" evidence="4">
    <location>
        <begin position="24"/>
        <end position="272"/>
    </location>
</feature>
<keyword evidence="2" id="KW-0813">Transport</keyword>
<dbReference type="SMART" id="SM00062">
    <property type="entry name" value="PBPb"/>
    <property type="match status" value="1"/>
</dbReference>
<dbReference type="GO" id="GO:0015276">
    <property type="term" value="F:ligand-gated monoatomic ion channel activity"/>
    <property type="evidence" value="ECO:0007669"/>
    <property type="project" value="InterPro"/>
</dbReference>
<dbReference type="SUPFAM" id="SSF53850">
    <property type="entry name" value="Periplasmic binding protein-like II"/>
    <property type="match status" value="1"/>
</dbReference>
<evidence type="ECO:0000256" key="2">
    <source>
        <dbReference type="ARBA" id="ARBA00022448"/>
    </source>
</evidence>
<dbReference type="OrthoDB" id="8613538at2"/>
<evidence type="ECO:0000313" key="7">
    <source>
        <dbReference type="EMBL" id="KJY55176.1"/>
    </source>
</evidence>
<dbReference type="GO" id="GO:0030288">
    <property type="term" value="C:outer membrane-bounded periplasmic space"/>
    <property type="evidence" value="ECO:0007669"/>
    <property type="project" value="TreeGrafter"/>
</dbReference>
<dbReference type="InterPro" id="IPR051455">
    <property type="entry name" value="Bact_solute-bind_prot3"/>
</dbReference>
<evidence type="ECO:0000259" key="6">
    <source>
        <dbReference type="SMART" id="SM00079"/>
    </source>
</evidence>
<dbReference type="EMBL" id="JXBY01000020">
    <property type="protein sequence ID" value="KJY55176.1"/>
    <property type="molecule type" value="Genomic_DNA"/>
</dbReference>
<dbReference type="PANTHER" id="PTHR30085">
    <property type="entry name" value="AMINO ACID ABC TRANSPORTER PERMEASE"/>
    <property type="match status" value="1"/>
</dbReference>